<dbReference type="RefSeq" id="YP_009210640.1">
    <property type="nucleotide sequence ID" value="NC_028931.1"/>
</dbReference>
<dbReference type="GeneID" id="26637078"/>
<evidence type="ECO:0000256" key="2">
    <source>
        <dbReference type="SAM" id="Coils"/>
    </source>
</evidence>
<keyword evidence="6" id="KW-1185">Reference proteome</keyword>
<dbReference type="InterPro" id="IPR013491">
    <property type="entry name" value="Tape_meas_N"/>
</dbReference>
<evidence type="ECO:0000256" key="1">
    <source>
        <dbReference type="ARBA" id="ARBA00022465"/>
    </source>
</evidence>
<feature type="coiled-coil region" evidence="2">
    <location>
        <begin position="502"/>
        <end position="530"/>
    </location>
</feature>
<dbReference type="GO" id="GO:0098003">
    <property type="term" value="P:viral tail assembly"/>
    <property type="evidence" value="ECO:0007669"/>
    <property type="project" value="UniProtKB-KW"/>
</dbReference>
<dbReference type="OrthoDB" id="2785at10239"/>
<keyword evidence="1" id="KW-1245">Viral tail assembly</keyword>
<evidence type="ECO:0000313" key="5">
    <source>
        <dbReference type="EMBL" id="ALH23628.1"/>
    </source>
</evidence>
<feature type="region of interest" description="Disordered" evidence="3">
    <location>
        <begin position="410"/>
        <end position="452"/>
    </location>
</feature>
<keyword evidence="1" id="KW-1188">Viral release from host cell</keyword>
<sequence length="832" mass="89672">MATDVASLAIRVESLQVAEADRRLKGLTSSGGGAERATSGLTGAFTRLIGPLTAAISATAALSKIVDVQRQFDVLNAGLVTATGSSEKAGVAFEALREFAAQTPYSLDQAVEGFTKLVNLGLTPSERALTSYGNTASAMGKDLSQMVEAVADATTGEFERLKEFGIKAKQEGDKVSLTFQGVTTTIGNNAAEIEEYLTKLGENQFAGAMQQRMDSLDGAISNLGDTWDQLFLTVSQSGVGDVIESAVRLATDALQGLTDMIASGELEAYLKSITVQFDAWGRDISQTVDILTAFIKDNFGEWEDEGKAAVDFLIAAFKNFPSNVRAFIQIMVIEVAAGLDRVSAYAGAFVDGVKAIFNDDTVAGVGQRLEARLNGIREARMSSLDAALAERDAAVKASDDQVAAAQRLRREYEEQQRARREAGKGQDRLAGFKVGGDGSGGKSSDKVDKAAEAARKAREREFQSVVESLRSEEEAIQASYEKRKAIIEANTGVESDQRRDLMARLEADRAEQLKRLQEQKGAELEGLRQSLRTEEESIQESYARRMEIIRANTAEGSELRAQLEERSAADRDKALADLESQRQREREALYNGLLTEEEMLRQSYERKRQMILESELVTETERQDLLRRLNQQFQQEQAQMEQQRIQTQLGAASQMFDGLAGLAKSYAGEQSTAYKALFAISKAFSVAQAAMSISTGLAKAQELGFPANLAEMARVAATGASILAQINGAQFAGAYDQGGQIAAGKIGIVGEYGPELVKGPATVTGRVATARAMQEAQGQSVQAAAPQVNIRQINTFDSGVIGDYLGSSEGEELLVNAVRRNQTTIRSMMTGG</sequence>
<protein>
    <submittedName>
        <fullName evidence="5">Tail tape measure protein</fullName>
    </submittedName>
</protein>
<proteinExistence type="predicted"/>
<dbReference type="Pfam" id="PF20155">
    <property type="entry name" value="TMP_3"/>
    <property type="match status" value="1"/>
</dbReference>
<evidence type="ECO:0000259" key="4">
    <source>
        <dbReference type="Pfam" id="PF20155"/>
    </source>
</evidence>
<feature type="compositionally biased region" description="Basic and acidic residues" evidence="3">
    <location>
        <begin position="443"/>
        <end position="452"/>
    </location>
</feature>
<feature type="domain" description="Tape measure protein N-terminal" evidence="4">
    <location>
        <begin position="64"/>
        <end position="231"/>
    </location>
</feature>
<feature type="compositionally biased region" description="Basic and acidic residues" evidence="3">
    <location>
        <begin position="410"/>
        <end position="427"/>
    </location>
</feature>
<evidence type="ECO:0000313" key="6">
    <source>
        <dbReference type="Proteomes" id="UP000203193"/>
    </source>
</evidence>
<accession>A0A0S0N257</accession>
<reference evidence="5 6" key="1">
    <citation type="journal article" date="2012" name="Appl. Environ. Microbiol.">
        <title>High Diversity and Novel Species of Pseudomonas aeruginosa Bacteriophages.</title>
        <authorList>
            <person name="Sepulveda-Robles O."/>
            <person name="Kameyama L."/>
            <person name="Guarneros G."/>
        </authorList>
    </citation>
    <scope>NUCLEOTIDE SEQUENCE [LARGE SCALE GENOMIC DNA]</scope>
</reference>
<evidence type="ECO:0000256" key="3">
    <source>
        <dbReference type="SAM" id="MobiDB-lite"/>
    </source>
</evidence>
<dbReference type="KEGG" id="vg:26637078"/>
<dbReference type="Proteomes" id="UP000203193">
    <property type="component" value="Segment"/>
</dbReference>
<gene>
    <name evidence="5" type="ORF">PaMx28_28</name>
</gene>
<name>A0A0S0N257_9CAUD</name>
<keyword evidence="2" id="KW-0175">Coiled coil</keyword>
<dbReference type="EMBL" id="JQ067089">
    <property type="protein sequence ID" value="ALH23628.1"/>
    <property type="molecule type" value="Genomic_DNA"/>
</dbReference>
<organism evidence="5 6">
    <name type="scientific">Pseudomonas phage PaMx28</name>
    <dbReference type="NCBI Taxonomy" id="1175659"/>
    <lineage>
        <taxon>Viruses</taxon>
        <taxon>Duplodnaviria</taxon>
        <taxon>Heunggongvirae</taxon>
        <taxon>Uroviricota</taxon>
        <taxon>Caudoviricetes</taxon>
        <taxon>Mesyanzhinovviridae</taxon>
        <taxon>Bradleyvirinae</taxon>
        <taxon>Pamexvirus</taxon>
        <taxon>Pamexvirus PaMx28</taxon>
    </lineage>
</organism>